<reference evidence="3 4" key="1">
    <citation type="journal article" date="2020" name="ISME J.">
        <title>Comparative genomics reveals insights into cyanobacterial evolution and habitat adaptation.</title>
        <authorList>
            <person name="Chen M.Y."/>
            <person name="Teng W.K."/>
            <person name="Zhao L."/>
            <person name="Hu C.X."/>
            <person name="Zhou Y.K."/>
            <person name="Han B.P."/>
            <person name="Song L.R."/>
            <person name="Shu W.S."/>
        </authorList>
    </citation>
    <scope>NUCLEOTIDE SEQUENCE [LARGE SCALE GENOMIC DNA]</scope>
    <source>
        <strain evidence="3 4">FACHB-3921</strain>
    </source>
</reference>
<accession>A0ABR8BNX1</accession>
<evidence type="ECO:0000313" key="4">
    <source>
        <dbReference type="Proteomes" id="UP000621307"/>
    </source>
</evidence>
<dbReference type="Proteomes" id="UP000621307">
    <property type="component" value="Unassembled WGS sequence"/>
</dbReference>
<keyword evidence="1" id="KW-0175">Coiled coil</keyword>
<feature type="domain" description="Zorya protein ZorC EH" evidence="2">
    <location>
        <begin position="16"/>
        <end position="412"/>
    </location>
</feature>
<evidence type="ECO:0000256" key="1">
    <source>
        <dbReference type="SAM" id="Coils"/>
    </source>
</evidence>
<comment type="caution">
    <text evidence="3">The sequence shown here is derived from an EMBL/GenBank/DDBJ whole genome shotgun (WGS) entry which is preliminary data.</text>
</comment>
<organism evidence="3 4">
    <name type="scientific">Nostoc parmelioides FACHB-3921</name>
    <dbReference type="NCBI Taxonomy" id="2692909"/>
    <lineage>
        <taxon>Bacteria</taxon>
        <taxon>Bacillati</taxon>
        <taxon>Cyanobacteriota</taxon>
        <taxon>Cyanophyceae</taxon>
        <taxon>Nostocales</taxon>
        <taxon>Nostocaceae</taxon>
        <taxon>Nostoc</taxon>
    </lineage>
</organism>
<keyword evidence="4" id="KW-1185">Reference proteome</keyword>
<dbReference type="EMBL" id="JACJQL010000138">
    <property type="protein sequence ID" value="MBD2255837.1"/>
    <property type="molecule type" value="Genomic_DNA"/>
</dbReference>
<sequence length="477" mass="55404">MVNSNFSLPSLPETPQCSPNQMIQIASNLGDTKISIPSVDKVLQAIEQGKADKVSHLEWVYCIYSKPQWDQQNIEQADKTSAAIWKVSLSNSWLQHQLLWRLALYYGIQEEQALAESLVKSFDIFANSNLSRNLLLVKIIQAFCSKQAGLELAKITCEQHLNPTEFHTKIQGLLPIWIPLFSEFINYIAPYFITISSPNVQQVKWLLSSLDTMSNSQQIKAVDNLLLNIPNHIASRHSLLVDWLRNNYRNGENWYKLSDHARQKLREWIGGINYGDFQKLVDILLSKLSLRDFESNQLRKRRDFWADYSNRFERLRILLPQTSQIAIGYQIQGDVDLLEDDGSDPTEVCIFDFGEWFVVEFFRGRGSETRLFPKNSQNQQILFSEANLSVKRIRSLGGYKHDHVFLWQVFSRTWLENNGILPNRDTQPSTNPTENKLQERKYRLERWKIEIEYLEREARIYVAKQGNTSSIYAHAAI</sequence>
<proteinExistence type="predicted"/>
<name>A0ABR8BNX1_9NOSO</name>
<feature type="coiled-coil region" evidence="1">
    <location>
        <begin position="437"/>
        <end position="464"/>
    </location>
</feature>
<protein>
    <recommendedName>
        <fullName evidence="2">Zorya protein ZorC EH domain-containing protein</fullName>
    </recommendedName>
</protein>
<gene>
    <name evidence="3" type="ORF">H6G14_32205</name>
</gene>
<evidence type="ECO:0000313" key="3">
    <source>
        <dbReference type="EMBL" id="MBD2255837.1"/>
    </source>
</evidence>
<evidence type="ECO:0000259" key="2">
    <source>
        <dbReference type="Pfam" id="PF15611"/>
    </source>
</evidence>
<dbReference type="RefSeq" id="WP_190573046.1">
    <property type="nucleotide sequence ID" value="NZ_JACJQL010000138.1"/>
</dbReference>
<dbReference type="InterPro" id="IPR028943">
    <property type="entry name" value="ZorC_EH_Signature_dom"/>
</dbReference>
<dbReference type="Pfam" id="PF15611">
    <property type="entry name" value="EH_Signature"/>
    <property type="match status" value="1"/>
</dbReference>